<evidence type="ECO:0008006" key="3">
    <source>
        <dbReference type="Google" id="ProtNLM"/>
    </source>
</evidence>
<proteinExistence type="predicted"/>
<dbReference type="Pfam" id="PF21857">
    <property type="entry name" value="DUF6913"/>
    <property type="match status" value="1"/>
</dbReference>
<comment type="caution">
    <text evidence="1">The sequence shown here is derived from an EMBL/GenBank/DDBJ whole genome shotgun (WGS) entry which is preliminary data.</text>
</comment>
<sequence length="176" mass="20371">MNNVKEFFVKRKLNEAINSSKHFDRKSTTFTESKRIGILFGISTKEEADVIRQLIHQLTEEKKDVQAFTYFGKKELNLYNFPFEYMTEDEMDWQGGMQSEKAFKFINQPFDYLLYLSSKDSLPLKFLLASSRAYCRVGAVQEGDKDLLELMIGVPSSEGISVLSEEMLSYLKKINS</sequence>
<accession>A0ABP9DM32</accession>
<dbReference type="EMBL" id="BAABJX010000071">
    <property type="protein sequence ID" value="GAA4852276.1"/>
    <property type="molecule type" value="Genomic_DNA"/>
</dbReference>
<reference evidence="2" key="1">
    <citation type="journal article" date="2019" name="Int. J. Syst. Evol. Microbiol.">
        <title>The Global Catalogue of Microorganisms (GCM) 10K type strain sequencing project: providing services to taxonomists for standard genome sequencing and annotation.</title>
        <authorList>
            <consortium name="The Broad Institute Genomics Platform"/>
            <consortium name="The Broad Institute Genome Sequencing Center for Infectious Disease"/>
            <person name="Wu L."/>
            <person name="Ma J."/>
        </authorList>
    </citation>
    <scope>NUCLEOTIDE SEQUENCE [LARGE SCALE GENOMIC DNA]</scope>
    <source>
        <strain evidence="2">JCM 18326</strain>
    </source>
</reference>
<evidence type="ECO:0000313" key="2">
    <source>
        <dbReference type="Proteomes" id="UP001500298"/>
    </source>
</evidence>
<protein>
    <recommendedName>
        <fullName evidence="3">SseB protein N-terminal domain-containing protein</fullName>
    </recommendedName>
</protein>
<dbReference type="InterPro" id="IPR054207">
    <property type="entry name" value="DUF6913"/>
</dbReference>
<dbReference type="Proteomes" id="UP001500298">
    <property type="component" value="Unassembled WGS sequence"/>
</dbReference>
<evidence type="ECO:0000313" key="1">
    <source>
        <dbReference type="EMBL" id="GAA4852276.1"/>
    </source>
</evidence>
<name>A0ABP9DM32_9BACT</name>
<organism evidence="1 2">
    <name type="scientific">Algivirga pacifica</name>
    <dbReference type="NCBI Taxonomy" id="1162670"/>
    <lineage>
        <taxon>Bacteria</taxon>
        <taxon>Pseudomonadati</taxon>
        <taxon>Bacteroidota</taxon>
        <taxon>Cytophagia</taxon>
        <taxon>Cytophagales</taxon>
        <taxon>Flammeovirgaceae</taxon>
        <taxon>Algivirga</taxon>
    </lineage>
</organism>
<keyword evidence="2" id="KW-1185">Reference proteome</keyword>
<gene>
    <name evidence="1" type="ORF">GCM10023331_40960</name>
</gene>
<dbReference type="RefSeq" id="WP_345375290.1">
    <property type="nucleotide sequence ID" value="NZ_BAABJX010000071.1"/>
</dbReference>